<dbReference type="OrthoDB" id="9805356at2"/>
<feature type="signal peptide" evidence="1">
    <location>
        <begin position="1"/>
        <end position="22"/>
    </location>
</feature>
<dbReference type="AlphaFoldDB" id="A0A0K8QLE2"/>
<dbReference type="InterPro" id="IPR014710">
    <property type="entry name" value="RmlC-like_jellyroll"/>
</dbReference>
<evidence type="ECO:0000256" key="1">
    <source>
        <dbReference type="SAM" id="SignalP"/>
    </source>
</evidence>
<dbReference type="HOGENOM" id="CLU_103066_6_0_6"/>
<dbReference type="PANTHER" id="PTHR36440">
    <property type="entry name" value="PUTATIVE (AFU_ORTHOLOGUE AFUA_8G07350)-RELATED"/>
    <property type="match status" value="1"/>
</dbReference>
<proteinExistence type="predicted"/>
<dbReference type="Proteomes" id="UP000253740">
    <property type="component" value="Unassembled WGS sequence"/>
</dbReference>
<accession>A0A0K8QLE2</accession>
<dbReference type="InterPro" id="IPR053146">
    <property type="entry name" value="QDO-like"/>
</dbReference>
<reference evidence="3" key="1">
    <citation type="submission" date="2015-03" db="EMBL/GenBank/DDBJ databases">
        <title>Draft genome sequence of Mizugakiibacter sediminis skMP5.</title>
        <authorList>
            <person name="Watanabe T."/>
            <person name="Kojima H."/>
            <person name="Fukui M."/>
        </authorList>
    </citation>
    <scope>NUCLEOTIDE SEQUENCE</scope>
    <source>
        <strain evidence="3">SkMP5</strain>
    </source>
</reference>
<feature type="domain" description="Cupin type-2" evidence="2">
    <location>
        <begin position="74"/>
        <end position="141"/>
    </location>
</feature>
<dbReference type="InterPro" id="IPR011051">
    <property type="entry name" value="RmlC_Cupin_sf"/>
</dbReference>
<protein>
    <submittedName>
        <fullName evidence="3 4">Cupin</fullName>
    </submittedName>
</protein>
<dbReference type="Pfam" id="PF07883">
    <property type="entry name" value="Cupin_2"/>
    <property type="match status" value="1"/>
</dbReference>
<organism evidence="4">
    <name type="scientific">Mizugakiibacter sediminis</name>
    <dbReference type="NCBI Taxonomy" id="1475481"/>
    <lineage>
        <taxon>Bacteria</taxon>
        <taxon>Pseudomonadati</taxon>
        <taxon>Pseudomonadota</taxon>
        <taxon>Gammaproteobacteria</taxon>
        <taxon>Lysobacterales</taxon>
        <taxon>Rhodanobacteraceae</taxon>
        <taxon>Mizugakiibacter</taxon>
    </lineage>
</organism>
<evidence type="ECO:0000259" key="2">
    <source>
        <dbReference type="Pfam" id="PF07883"/>
    </source>
</evidence>
<dbReference type="STRING" id="1475481.GCA_000953855_00968"/>
<name>A0A0K8QLE2_9GAMM</name>
<dbReference type="SUPFAM" id="SSF51182">
    <property type="entry name" value="RmlC-like cupins"/>
    <property type="match status" value="1"/>
</dbReference>
<dbReference type="RefSeq" id="WP_082306492.1">
    <property type="nucleotide sequence ID" value="NZ_DF970166.1"/>
</dbReference>
<dbReference type="InterPro" id="IPR013096">
    <property type="entry name" value="Cupin_2"/>
</dbReference>
<keyword evidence="5" id="KW-1185">Reference proteome</keyword>
<dbReference type="PANTHER" id="PTHR36440:SF1">
    <property type="entry name" value="PUTATIVE (AFU_ORTHOLOGUE AFUA_8G07350)-RELATED"/>
    <property type="match status" value="1"/>
</dbReference>
<gene>
    <name evidence="3" type="ORF">MBSD_1284</name>
    <name evidence="4" type="ORF">MBSD_n0954</name>
</gene>
<evidence type="ECO:0000313" key="4">
    <source>
        <dbReference type="EMBL" id="GAP65664.1"/>
    </source>
</evidence>
<keyword evidence="1" id="KW-0732">Signal</keyword>
<evidence type="ECO:0000313" key="3">
    <source>
        <dbReference type="EMBL" id="GAN44749.1"/>
    </source>
</evidence>
<evidence type="ECO:0000313" key="5">
    <source>
        <dbReference type="Proteomes" id="UP000253740"/>
    </source>
</evidence>
<dbReference type="EMBL" id="DF970166">
    <property type="protein sequence ID" value="GAP65664.1"/>
    <property type="molecule type" value="Genomic_DNA"/>
</dbReference>
<dbReference type="EMBL" id="DF952378">
    <property type="protein sequence ID" value="GAN44749.1"/>
    <property type="molecule type" value="Genomic_DNA"/>
</dbReference>
<reference evidence="4" key="2">
    <citation type="submission" date="2015-08" db="EMBL/GenBank/DDBJ databases">
        <title>Complete DNA Sequence of Pseudomonas syringae pv. actinidiae, the Causal Agent of Kiwifruit Canker Disease.</title>
        <authorList>
            <person name="Rikkerink E.H.A."/>
            <person name="Fineran P.C."/>
        </authorList>
    </citation>
    <scope>NUCLEOTIDE SEQUENCE</scope>
    <source>
        <strain evidence="4">SkMP5</strain>
    </source>
</reference>
<dbReference type="Gene3D" id="2.60.120.10">
    <property type="entry name" value="Jelly Rolls"/>
    <property type="match status" value="1"/>
</dbReference>
<feature type="chain" id="PRO_5007415084" evidence="1">
    <location>
        <begin position="23"/>
        <end position="180"/>
    </location>
</feature>
<sequence length="180" mass="19144">MRRLALVLATLIGYVCAASVFAQQTASPGKVAGEGFVVVPGSAPRYGGPQGREADVTEVLASGQQTAGTLGVFRQTIAPKSGPPTHIHKTEDEFFYVVRGEFSIKVGNRIVSAPADTFLFVPRGTPHTFRNVGTQPGVILVGVVPGGFEKMFEERQGVDAKANQALMKKHNMEVVGPPLR</sequence>